<dbReference type="EMBL" id="AYYI01000075">
    <property type="protein sequence ID" value="KRM95195.1"/>
    <property type="molecule type" value="Genomic_DNA"/>
</dbReference>
<organism evidence="5 6">
    <name type="scientific">Loigolactobacillus rennini DSM 20253</name>
    <dbReference type="NCBI Taxonomy" id="1423796"/>
    <lineage>
        <taxon>Bacteria</taxon>
        <taxon>Bacillati</taxon>
        <taxon>Bacillota</taxon>
        <taxon>Bacilli</taxon>
        <taxon>Lactobacillales</taxon>
        <taxon>Lactobacillaceae</taxon>
        <taxon>Loigolactobacillus</taxon>
    </lineage>
</organism>
<evidence type="ECO:0000313" key="5">
    <source>
        <dbReference type="EMBL" id="KRM95195.1"/>
    </source>
</evidence>
<keyword evidence="3" id="KW-0804">Transcription</keyword>
<keyword evidence="1" id="KW-0805">Transcription regulation</keyword>
<dbReference type="PATRIC" id="fig|1423796.3.peg.2279"/>
<sequence>MIAMSLAKRMTLIETLLGAPIALMENENCLYLSEKLIFANTVPVLKALQQTAEQMNIKWVQYAHLQLYYINNAPQSLLCVFVSATTSPPKNQFKQLATKITIAVQLLKNQSALPLIRTTLTFPGEKPLLRKAMPIHSQHNFSTNFQMERLLFLQLKKGNFSTIERLLDKLITINRSPLSDNQLRSQKYRITAFLTLLTRFIIEQSVPPNQAYQLSDRLIRQVDTITHAHEFAALKGTIIQAYSQLLHEKALHFASPLINQTVAYIQENLYADLSLTKIAEALVVNPTYLSTLFKQQTGTALHHFIVTTRLNEAKLLLKTTSLPLDDIADQLHFSSQSHFGQLFKSQTGTTPKNIATPHCRLIKLWHNI</sequence>
<gene>
    <name evidence="5" type="ORF">FC24_GL002245</name>
</gene>
<evidence type="ECO:0000256" key="2">
    <source>
        <dbReference type="ARBA" id="ARBA00023125"/>
    </source>
</evidence>
<keyword evidence="6" id="KW-1185">Reference proteome</keyword>
<name>A0A0R2D471_9LACO</name>
<dbReference type="STRING" id="1423796.FC24_GL002245"/>
<evidence type="ECO:0000256" key="1">
    <source>
        <dbReference type="ARBA" id="ARBA00023015"/>
    </source>
</evidence>
<evidence type="ECO:0000256" key="3">
    <source>
        <dbReference type="ARBA" id="ARBA00023163"/>
    </source>
</evidence>
<accession>A0A0R2D471</accession>
<dbReference type="PANTHER" id="PTHR43280">
    <property type="entry name" value="ARAC-FAMILY TRANSCRIPTIONAL REGULATOR"/>
    <property type="match status" value="1"/>
</dbReference>
<dbReference type="SUPFAM" id="SSF46689">
    <property type="entry name" value="Homeodomain-like"/>
    <property type="match status" value="2"/>
</dbReference>
<dbReference type="InterPro" id="IPR018060">
    <property type="entry name" value="HTH_AraC"/>
</dbReference>
<dbReference type="PANTHER" id="PTHR43280:SF10">
    <property type="entry name" value="REGULATORY PROTEIN POCR"/>
    <property type="match status" value="1"/>
</dbReference>
<proteinExistence type="predicted"/>
<dbReference type="PROSITE" id="PS01124">
    <property type="entry name" value="HTH_ARAC_FAMILY_2"/>
    <property type="match status" value="1"/>
</dbReference>
<dbReference type="Gene3D" id="1.10.10.60">
    <property type="entry name" value="Homeodomain-like"/>
    <property type="match status" value="2"/>
</dbReference>
<dbReference type="AlphaFoldDB" id="A0A0R2D471"/>
<dbReference type="GO" id="GO:0003700">
    <property type="term" value="F:DNA-binding transcription factor activity"/>
    <property type="evidence" value="ECO:0007669"/>
    <property type="project" value="InterPro"/>
</dbReference>
<feature type="domain" description="HTH araC/xylS-type" evidence="4">
    <location>
        <begin position="259"/>
        <end position="357"/>
    </location>
</feature>
<reference evidence="5 6" key="1">
    <citation type="journal article" date="2015" name="Genome Announc.">
        <title>Expanding the biotechnology potential of lactobacilli through comparative genomics of 213 strains and associated genera.</title>
        <authorList>
            <person name="Sun Z."/>
            <person name="Harris H.M."/>
            <person name="McCann A."/>
            <person name="Guo C."/>
            <person name="Argimon S."/>
            <person name="Zhang W."/>
            <person name="Yang X."/>
            <person name="Jeffery I.B."/>
            <person name="Cooney J.C."/>
            <person name="Kagawa T.F."/>
            <person name="Liu W."/>
            <person name="Song Y."/>
            <person name="Salvetti E."/>
            <person name="Wrobel A."/>
            <person name="Rasinkangas P."/>
            <person name="Parkhill J."/>
            <person name="Rea M.C."/>
            <person name="O'Sullivan O."/>
            <person name="Ritari J."/>
            <person name="Douillard F.P."/>
            <person name="Paul Ross R."/>
            <person name="Yang R."/>
            <person name="Briner A.E."/>
            <person name="Felis G.E."/>
            <person name="de Vos W.M."/>
            <person name="Barrangou R."/>
            <person name="Klaenhammer T.R."/>
            <person name="Caufield P.W."/>
            <person name="Cui Y."/>
            <person name="Zhang H."/>
            <person name="O'Toole P.W."/>
        </authorList>
    </citation>
    <scope>NUCLEOTIDE SEQUENCE [LARGE SCALE GENOMIC DNA]</scope>
    <source>
        <strain evidence="5 6">DSM 20253</strain>
    </source>
</reference>
<dbReference type="Proteomes" id="UP000051638">
    <property type="component" value="Unassembled WGS sequence"/>
</dbReference>
<comment type="caution">
    <text evidence="5">The sequence shown here is derived from an EMBL/GenBank/DDBJ whole genome shotgun (WGS) entry which is preliminary data.</text>
</comment>
<evidence type="ECO:0000313" key="6">
    <source>
        <dbReference type="Proteomes" id="UP000051638"/>
    </source>
</evidence>
<dbReference type="SMART" id="SM00342">
    <property type="entry name" value="HTH_ARAC"/>
    <property type="match status" value="1"/>
</dbReference>
<evidence type="ECO:0000259" key="4">
    <source>
        <dbReference type="PROSITE" id="PS01124"/>
    </source>
</evidence>
<dbReference type="GO" id="GO:0043565">
    <property type="term" value="F:sequence-specific DNA binding"/>
    <property type="evidence" value="ECO:0007669"/>
    <property type="project" value="InterPro"/>
</dbReference>
<dbReference type="Pfam" id="PF12833">
    <property type="entry name" value="HTH_18"/>
    <property type="match status" value="1"/>
</dbReference>
<protein>
    <recommendedName>
        <fullName evidence="4">HTH araC/xylS-type domain-containing protein</fullName>
    </recommendedName>
</protein>
<keyword evidence="2" id="KW-0238">DNA-binding</keyword>
<dbReference type="InterPro" id="IPR009057">
    <property type="entry name" value="Homeodomain-like_sf"/>
</dbReference>